<evidence type="ECO:0000313" key="2">
    <source>
        <dbReference type="Proteomes" id="UP000092460"/>
    </source>
</evidence>
<sequence length="215" mass="24543">MRSPAPNCSKGDKECLKNYFLIVLRALHQNYEGASMPTIRIKKDAEATDGLELIFENCFLFGIQKSTPVNIKGFTETIDQKHQIDFKLSRTILLADYQMEGVVLGQKIKCNGRANITYVNPNYNVMIEGERSMKGNVAYLSPKKIFTSVRPESMYFQLTNLTQGDKAALTQKVIDVFQENNIILQREFCAINRMYKSFFSQLFDEISYNAFLTAA</sequence>
<reference evidence="2" key="1">
    <citation type="submission" date="2015-01" db="EMBL/GenBank/DDBJ databases">
        <authorList>
            <person name="Aksoy S."/>
            <person name="Warren W."/>
            <person name="Wilson R.K."/>
        </authorList>
    </citation>
    <scope>NUCLEOTIDE SEQUENCE [LARGE SCALE GENOMIC DNA]</scope>
    <source>
        <strain evidence="2">IAEA</strain>
    </source>
</reference>
<dbReference type="VEuPathDB" id="VectorBase:GPPI026403"/>
<reference evidence="1" key="2">
    <citation type="submission" date="2020-05" db="UniProtKB">
        <authorList>
            <consortium name="EnsemblMetazoa"/>
        </authorList>
    </citation>
    <scope>IDENTIFICATION</scope>
    <source>
        <strain evidence="1">IAEA</strain>
    </source>
</reference>
<organism evidence="1 2">
    <name type="scientific">Glossina palpalis gambiensis</name>
    <dbReference type="NCBI Taxonomy" id="67801"/>
    <lineage>
        <taxon>Eukaryota</taxon>
        <taxon>Metazoa</taxon>
        <taxon>Ecdysozoa</taxon>
        <taxon>Arthropoda</taxon>
        <taxon>Hexapoda</taxon>
        <taxon>Insecta</taxon>
        <taxon>Pterygota</taxon>
        <taxon>Neoptera</taxon>
        <taxon>Endopterygota</taxon>
        <taxon>Diptera</taxon>
        <taxon>Brachycera</taxon>
        <taxon>Muscomorpha</taxon>
        <taxon>Hippoboscoidea</taxon>
        <taxon>Glossinidae</taxon>
        <taxon>Glossina</taxon>
    </lineage>
</organism>
<keyword evidence="2" id="KW-1185">Reference proteome</keyword>
<dbReference type="AlphaFoldDB" id="A0A1B0BDA0"/>
<accession>A0A1B0BDA0</accession>
<evidence type="ECO:0000313" key="1">
    <source>
        <dbReference type="EnsemblMetazoa" id="GPPI026403-PA"/>
    </source>
</evidence>
<dbReference type="EnsemblMetazoa" id="GPPI026403-RA">
    <property type="protein sequence ID" value="GPPI026403-PA"/>
    <property type="gene ID" value="GPPI026403"/>
</dbReference>
<dbReference type="Pfam" id="PF06585">
    <property type="entry name" value="JHBP"/>
    <property type="match status" value="1"/>
</dbReference>
<dbReference type="InterPro" id="IPR010562">
    <property type="entry name" value="Haemolymph_juvenile_hormone-bd"/>
</dbReference>
<name>A0A1B0BDA0_9MUSC</name>
<dbReference type="SMART" id="SM00700">
    <property type="entry name" value="JHBP"/>
    <property type="match status" value="1"/>
</dbReference>
<dbReference type="InterPro" id="IPR038606">
    <property type="entry name" value="To_sf"/>
</dbReference>
<dbReference type="EMBL" id="JXJN01012382">
    <property type="status" value="NOT_ANNOTATED_CDS"/>
    <property type="molecule type" value="Genomic_DNA"/>
</dbReference>
<dbReference type="Gene3D" id="3.15.10.30">
    <property type="entry name" value="Haemolymph juvenile hormone binding protein"/>
    <property type="match status" value="1"/>
</dbReference>
<protein>
    <submittedName>
        <fullName evidence="1">Uncharacterized protein</fullName>
    </submittedName>
</protein>
<proteinExistence type="predicted"/>
<dbReference type="Proteomes" id="UP000092460">
    <property type="component" value="Unassembled WGS sequence"/>
</dbReference>